<sequence length="294" mass="32651">MDLGAIAAFVSAAEGGNFTAAATALGISASGVSKAVSRLENELHVRLFNRSTRSLSLTADGVVLYQRCKQILIDLNDAKLAMSHAQDVPKGRLYVSIPAAFGRSHMIPAISAFMRHYPLIEVDASVTDRFVDMVEEGFDAVVRIGDLPDTRMIARSLGVTRFVVAASPHYFQRQPRPEKPEDLRDHNCVSFISPQTKRITEWVFFSNDKKIVHTPAGTLSLDDGEAMVDAAINHSGIIYCQDYMIENAVKDGKLQRVLKDFITPEKPVVVMYPQNRHLSLKVRVFVDFMVNHFS</sequence>
<keyword evidence="7" id="KW-1185">Reference proteome</keyword>
<dbReference type="Gene3D" id="1.10.10.10">
    <property type="entry name" value="Winged helix-like DNA-binding domain superfamily/Winged helix DNA-binding domain"/>
    <property type="match status" value="1"/>
</dbReference>
<dbReference type="InterPro" id="IPR005119">
    <property type="entry name" value="LysR_subst-bd"/>
</dbReference>
<dbReference type="SUPFAM" id="SSF53850">
    <property type="entry name" value="Periplasmic binding protein-like II"/>
    <property type="match status" value="1"/>
</dbReference>
<dbReference type="PRINTS" id="PR00039">
    <property type="entry name" value="HTHLYSR"/>
</dbReference>
<dbReference type="InterPro" id="IPR000847">
    <property type="entry name" value="LysR_HTH_N"/>
</dbReference>
<comment type="caution">
    <text evidence="6">The sequence shown here is derived from an EMBL/GenBank/DDBJ whole genome shotgun (WGS) entry which is preliminary data.</text>
</comment>
<name>A0ABW7CT95_9GAMM</name>
<protein>
    <submittedName>
        <fullName evidence="6">LysR family transcriptional regulator</fullName>
    </submittedName>
</protein>
<dbReference type="PROSITE" id="PS50931">
    <property type="entry name" value="HTH_LYSR"/>
    <property type="match status" value="1"/>
</dbReference>
<keyword evidence="3" id="KW-0238">DNA-binding</keyword>
<reference evidence="6 7" key="1">
    <citation type="submission" date="2024-07" db="EMBL/GenBank/DDBJ databases">
        <title>Novel bacterial strain Erwinia sp. OPT-41 promoting growth of various crops.</title>
        <authorList>
            <person name="Egorshina A."/>
            <person name="Lukyantsev M.A."/>
            <person name="Golubev S.N."/>
            <person name="Muratova A.Y."/>
            <person name="Bulygina E.A."/>
        </authorList>
    </citation>
    <scope>NUCLEOTIDE SEQUENCE [LARGE SCALE GENOMIC DNA]</scope>
    <source>
        <strain evidence="6 7">OPT-41</strain>
    </source>
</reference>
<dbReference type="CDD" id="cd08422">
    <property type="entry name" value="PBP2_CrgA_like"/>
    <property type="match status" value="1"/>
</dbReference>
<feature type="domain" description="HTH lysR-type" evidence="5">
    <location>
        <begin position="1"/>
        <end position="58"/>
    </location>
</feature>
<evidence type="ECO:0000313" key="7">
    <source>
        <dbReference type="Proteomes" id="UP001605250"/>
    </source>
</evidence>
<evidence type="ECO:0000256" key="3">
    <source>
        <dbReference type="ARBA" id="ARBA00023125"/>
    </source>
</evidence>
<evidence type="ECO:0000256" key="4">
    <source>
        <dbReference type="ARBA" id="ARBA00023163"/>
    </source>
</evidence>
<keyword evidence="4" id="KW-0804">Transcription</keyword>
<evidence type="ECO:0000313" key="6">
    <source>
        <dbReference type="EMBL" id="MFG6078676.1"/>
    </source>
</evidence>
<evidence type="ECO:0000259" key="5">
    <source>
        <dbReference type="PROSITE" id="PS50931"/>
    </source>
</evidence>
<evidence type="ECO:0000256" key="2">
    <source>
        <dbReference type="ARBA" id="ARBA00023015"/>
    </source>
</evidence>
<dbReference type="PANTHER" id="PTHR30537:SF5">
    <property type="entry name" value="HTH-TYPE TRANSCRIPTIONAL ACTIVATOR TTDR-RELATED"/>
    <property type="match status" value="1"/>
</dbReference>
<dbReference type="InterPro" id="IPR058163">
    <property type="entry name" value="LysR-type_TF_proteobact-type"/>
</dbReference>
<proteinExistence type="inferred from homology"/>
<organism evidence="6 7">
    <name type="scientific">Erwinia plantamica</name>
    <dbReference type="NCBI Taxonomy" id="3237104"/>
    <lineage>
        <taxon>Bacteria</taxon>
        <taxon>Pseudomonadati</taxon>
        <taxon>Pseudomonadota</taxon>
        <taxon>Gammaproteobacteria</taxon>
        <taxon>Enterobacterales</taxon>
        <taxon>Erwiniaceae</taxon>
        <taxon>Erwinia</taxon>
    </lineage>
</organism>
<dbReference type="SUPFAM" id="SSF46785">
    <property type="entry name" value="Winged helix' DNA-binding domain"/>
    <property type="match status" value="1"/>
</dbReference>
<comment type="similarity">
    <text evidence="1">Belongs to the LysR transcriptional regulatory family.</text>
</comment>
<dbReference type="RefSeq" id="WP_253454380.1">
    <property type="nucleotide sequence ID" value="NZ_JBGCUC010000025.1"/>
</dbReference>
<keyword evidence="2" id="KW-0805">Transcription regulation</keyword>
<dbReference type="Pfam" id="PF00126">
    <property type="entry name" value="HTH_1"/>
    <property type="match status" value="1"/>
</dbReference>
<dbReference type="Proteomes" id="UP001605250">
    <property type="component" value="Unassembled WGS sequence"/>
</dbReference>
<dbReference type="Gene3D" id="3.40.190.290">
    <property type="match status" value="1"/>
</dbReference>
<dbReference type="InterPro" id="IPR036390">
    <property type="entry name" value="WH_DNA-bd_sf"/>
</dbReference>
<dbReference type="EMBL" id="JBGCUC010000025">
    <property type="protein sequence ID" value="MFG6078676.1"/>
    <property type="molecule type" value="Genomic_DNA"/>
</dbReference>
<accession>A0ABW7CT95</accession>
<gene>
    <name evidence="6" type="ORF">AB3U87_20190</name>
</gene>
<dbReference type="InterPro" id="IPR036388">
    <property type="entry name" value="WH-like_DNA-bd_sf"/>
</dbReference>
<dbReference type="PANTHER" id="PTHR30537">
    <property type="entry name" value="HTH-TYPE TRANSCRIPTIONAL REGULATOR"/>
    <property type="match status" value="1"/>
</dbReference>
<evidence type="ECO:0000256" key="1">
    <source>
        <dbReference type="ARBA" id="ARBA00009437"/>
    </source>
</evidence>
<dbReference type="Pfam" id="PF03466">
    <property type="entry name" value="LysR_substrate"/>
    <property type="match status" value="1"/>
</dbReference>